<keyword evidence="13 14" id="KW-0326">Glycosidase</keyword>
<evidence type="ECO:0000256" key="11">
    <source>
        <dbReference type="ARBA" id="ARBA00023014"/>
    </source>
</evidence>
<comment type="caution">
    <text evidence="16">The sequence shown here is derived from an EMBL/GenBank/DDBJ whole genome shotgun (WGS) entry which is preliminary data.</text>
</comment>
<evidence type="ECO:0000256" key="7">
    <source>
        <dbReference type="ARBA" id="ARBA00022723"/>
    </source>
</evidence>
<dbReference type="RefSeq" id="WP_184330297.1">
    <property type="nucleotide sequence ID" value="NZ_JACHHZ010000002.1"/>
</dbReference>
<evidence type="ECO:0000256" key="13">
    <source>
        <dbReference type="ARBA" id="ARBA00023295"/>
    </source>
</evidence>
<dbReference type="GO" id="GO:0035485">
    <property type="term" value="F:adenine/guanine mispair binding"/>
    <property type="evidence" value="ECO:0007669"/>
    <property type="project" value="TreeGrafter"/>
</dbReference>
<dbReference type="GO" id="GO:0006284">
    <property type="term" value="P:base-excision repair"/>
    <property type="evidence" value="ECO:0007669"/>
    <property type="project" value="UniProtKB-UniRule"/>
</dbReference>
<dbReference type="Pfam" id="PF14815">
    <property type="entry name" value="NUDIX_4"/>
    <property type="match status" value="1"/>
</dbReference>
<dbReference type="Gene3D" id="1.10.340.30">
    <property type="entry name" value="Hypothetical protein, domain 2"/>
    <property type="match status" value="1"/>
</dbReference>
<feature type="domain" description="HhH-GPD" evidence="15">
    <location>
        <begin position="41"/>
        <end position="192"/>
    </location>
</feature>
<keyword evidence="12" id="KW-0234">DNA repair</keyword>
<dbReference type="SUPFAM" id="SSF55811">
    <property type="entry name" value="Nudix"/>
    <property type="match status" value="1"/>
</dbReference>
<name>A0A841HH76_9GAMM</name>
<dbReference type="Pfam" id="PF00633">
    <property type="entry name" value="HHH"/>
    <property type="match status" value="1"/>
</dbReference>
<evidence type="ECO:0000256" key="1">
    <source>
        <dbReference type="ARBA" id="ARBA00000843"/>
    </source>
</evidence>
<dbReference type="PROSITE" id="PS00764">
    <property type="entry name" value="ENDONUCLEASE_III_1"/>
    <property type="match status" value="1"/>
</dbReference>
<evidence type="ECO:0000256" key="12">
    <source>
        <dbReference type="ARBA" id="ARBA00023204"/>
    </source>
</evidence>
<dbReference type="Gene3D" id="1.10.1670.10">
    <property type="entry name" value="Helix-hairpin-Helix base-excision DNA repair enzymes (C-terminal)"/>
    <property type="match status" value="1"/>
</dbReference>
<evidence type="ECO:0000256" key="8">
    <source>
        <dbReference type="ARBA" id="ARBA00022763"/>
    </source>
</evidence>
<keyword evidence="8 14" id="KW-0227">DNA damage</keyword>
<dbReference type="InterPro" id="IPR000445">
    <property type="entry name" value="HhH_motif"/>
</dbReference>
<dbReference type="InterPro" id="IPR004035">
    <property type="entry name" value="Endouclease-III_FeS-bd_BS"/>
</dbReference>
<protein>
    <recommendedName>
        <fullName evidence="5 14">Adenine DNA glycosylase</fullName>
        <ecNumber evidence="4 14">3.2.2.31</ecNumber>
    </recommendedName>
</protein>
<evidence type="ECO:0000259" key="15">
    <source>
        <dbReference type="SMART" id="SM00478"/>
    </source>
</evidence>
<dbReference type="CDD" id="cd00056">
    <property type="entry name" value="ENDO3c"/>
    <property type="match status" value="1"/>
</dbReference>
<evidence type="ECO:0000256" key="4">
    <source>
        <dbReference type="ARBA" id="ARBA00012045"/>
    </source>
</evidence>
<dbReference type="InterPro" id="IPR029119">
    <property type="entry name" value="MutY_C"/>
</dbReference>
<reference evidence="16 17" key="1">
    <citation type="submission" date="2020-08" db="EMBL/GenBank/DDBJ databases">
        <title>Genomic Encyclopedia of Type Strains, Phase IV (KMG-IV): sequencing the most valuable type-strain genomes for metagenomic binning, comparative biology and taxonomic classification.</title>
        <authorList>
            <person name="Goeker M."/>
        </authorList>
    </citation>
    <scope>NUCLEOTIDE SEQUENCE [LARGE SCALE GENOMIC DNA]</scope>
    <source>
        <strain evidence="16 17">DSM 26723</strain>
    </source>
</reference>
<dbReference type="NCBIfam" id="NF008132">
    <property type="entry name" value="PRK10880.1"/>
    <property type="match status" value="1"/>
</dbReference>
<dbReference type="InterPro" id="IPR023170">
    <property type="entry name" value="HhH_base_excis_C"/>
</dbReference>
<dbReference type="NCBIfam" id="TIGR01084">
    <property type="entry name" value="mutY"/>
    <property type="match status" value="1"/>
</dbReference>
<dbReference type="PANTHER" id="PTHR42944:SF1">
    <property type="entry name" value="ADENINE DNA GLYCOSYLASE"/>
    <property type="match status" value="1"/>
</dbReference>
<evidence type="ECO:0000256" key="9">
    <source>
        <dbReference type="ARBA" id="ARBA00022801"/>
    </source>
</evidence>
<dbReference type="InterPro" id="IPR011257">
    <property type="entry name" value="DNA_glycosylase"/>
</dbReference>
<dbReference type="PANTHER" id="PTHR42944">
    <property type="entry name" value="ADENINE DNA GLYCOSYLASE"/>
    <property type="match status" value="1"/>
</dbReference>
<accession>A0A841HH76</accession>
<keyword evidence="10 14" id="KW-0408">Iron</keyword>
<keyword evidence="7" id="KW-0479">Metal-binding</keyword>
<dbReference type="AlphaFoldDB" id="A0A841HH76"/>
<evidence type="ECO:0000256" key="6">
    <source>
        <dbReference type="ARBA" id="ARBA00022485"/>
    </source>
</evidence>
<dbReference type="GO" id="GO:0034039">
    <property type="term" value="F:8-oxo-7,8-dihydroguanine DNA N-glycosylase activity"/>
    <property type="evidence" value="ECO:0007669"/>
    <property type="project" value="TreeGrafter"/>
</dbReference>
<comment type="catalytic activity">
    <reaction evidence="1 14">
        <text>Hydrolyzes free adenine bases from 7,8-dihydro-8-oxoguanine:adenine mismatched double-stranded DNA, leaving an apurinic site.</text>
        <dbReference type="EC" id="3.2.2.31"/>
    </reaction>
</comment>
<keyword evidence="6" id="KW-0004">4Fe-4S</keyword>
<dbReference type="EC" id="3.2.2.31" evidence="4 14"/>
<evidence type="ECO:0000256" key="14">
    <source>
        <dbReference type="RuleBase" id="RU365096"/>
    </source>
</evidence>
<dbReference type="Pfam" id="PF00730">
    <property type="entry name" value="HhH-GPD"/>
    <property type="match status" value="1"/>
</dbReference>
<dbReference type="SUPFAM" id="SSF48150">
    <property type="entry name" value="DNA-glycosylase"/>
    <property type="match status" value="1"/>
</dbReference>
<keyword evidence="17" id="KW-1185">Reference proteome</keyword>
<keyword evidence="11" id="KW-0411">Iron-sulfur</keyword>
<gene>
    <name evidence="16" type="ORF">HNQ60_001379</name>
</gene>
<comment type="cofactor">
    <cofactor evidence="14">
        <name>[4Fe-4S] cluster</name>
        <dbReference type="ChEBI" id="CHEBI:49883"/>
    </cofactor>
    <text evidence="14">Binds 1 [4Fe-4S] cluster.</text>
</comment>
<organism evidence="16 17">
    <name type="scientific">Povalibacter uvarum</name>
    <dbReference type="NCBI Taxonomy" id="732238"/>
    <lineage>
        <taxon>Bacteria</taxon>
        <taxon>Pseudomonadati</taxon>
        <taxon>Pseudomonadota</taxon>
        <taxon>Gammaproteobacteria</taxon>
        <taxon>Steroidobacterales</taxon>
        <taxon>Steroidobacteraceae</taxon>
        <taxon>Povalibacter</taxon>
    </lineage>
</organism>
<proteinExistence type="inferred from homology"/>
<dbReference type="FunFam" id="1.10.340.30:FF:000002">
    <property type="entry name" value="Adenine DNA glycosylase"/>
    <property type="match status" value="1"/>
</dbReference>
<evidence type="ECO:0000256" key="5">
    <source>
        <dbReference type="ARBA" id="ARBA00022023"/>
    </source>
</evidence>
<evidence type="ECO:0000256" key="10">
    <source>
        <dbReference type="ARBA" id="ARBA00023004"/>
    </source>
</evidence>
<dbReference type="GO" id="GO:0046872">
    <property type="term" value="F:metal ion binding"/>
    <property type="evidence" value="ECO:0007669"/>
    <property type="project" value="UniProtKB-UniRule"/>
</dbReference>
<dbReference type="SMART" id="SM00478">
    <property type="entry name" value="ENDO3c"/>
    <property type="match status" value="1"/>
</dbReference>
<dbReference type="InterPro" id="IPR003265">
    <property type="entry name" value="HhH-GPD_domain"/>
</dbReference>
<comment type="function">
    <text evidence="2">Adenine glycosylase active on G-A mispairs. MutY also corrects error-prone DNA synthesis past GO lesions which are due to the oxidatively damaged form of guanine: 7,8-dihydro-8-oxoguanine (8-oxo-dGTP).</text>
</comment>
<evidence type="ECO:0000256" key="2">
    <source>
        <dbReference type="ARBA" id="ARBA00002933"/>
    </source>
</evidence>
<evidence type="ECO:0000313" key="16">
    <source>
        <dbReference type="EMBL" id="MBB6092501.1"/>
    </source>
</evidence>
<dbReference type="InterPro" id="IPR044298">
    <property type="entry name" value="MIG/MutY"/>
</dbReference>
<dbReference type="InterPro" id="IPR015797">
    <property type="entry name" value="NUDIX_hydrolase-like_dom_sf"/>
</dbReference>
<dbReference type="GO" id="GO:0032357">
    <property type="term" value="F:oxidized purine DNA binding"/>
    <property type="evidence" value="ECO:0007669"/>
    <property type="project" value="TreeGrafter"/>
</dbReference>
<dbReference type="EMBL" id="JACHHZ010000002">
    <property type="protein sequence ID" value="MBB6092501.1"/>
    <property type="molecule type" value="Genomic_DNA"/>
</dbReference>
<sequence length="354" mass="39930">MSDAIRTLAPNLLAWFDRAGRKHLPWQRDTTPYRVWVSEIMLQQTQVATVIPYYERFMERFPEVRALAAAPIDEVLHLWTGLGYYARARNLHRAAQTIVKEFSGEFPSTLEAVQALPGIGRSTAGAILALSRAQRHPILDGNVKRVLTRYFGIEGFPGEQKVERELWRLADLCTPTERVGNYTQAIMDLGATLCVRSRPLCTMCPLQEHCVARIEHRQSSLPTPKPKKARPQRIAYAVIAMDEQGAVLLERRPPTGIWGGLWTFPQFDEPESAQSHAAGLGKLQERETSLGAYHHSFTHFDLTLHPILVRARPVSRDIADGDRHLWYDPKRPAKIGLAKPAVDLIAMLARAQPE</sequence>
<dbReference type="InterPro" id="IPR005760">
    <property type="entry name" value="A/G_AdeGlyc_MutY"/>
</dbReference>
<dbReference type="GO" id="GO:0051539">
    <property type="term" value="F:4 iron, 4 sulfur cluster binding"/>
    <property type="evidence" value="ECO:0007669"/>
    <property type="project" value="UniProtKB-UniRule"/>
</dbReference>
<comment type="similarity">
    <text evidence="3 14">Belongs to the Nth/MutY family.</text>
</comment>
<evidence type="ECO:0000256" key="3">
    <source>
        <dbReference type="ARBA" id="ARBA00008343"/>
    </source>
</evidence>
<dbReference type="Gene3D" id="3.90.79.10">
    <property type="entry name" value="Nucleoside Triphosphate Pyrophosphohydrolase"/>
    <property type="match status" value="1"/>
</dbReference>
<dbReference type="Proteomes" id="UP000588068">
    <property type="component" value="Unassembled WGS sequence"/>
</dbReference>
<keyword evidence="9 16" id="KW-0378">Hydrolase</keyword>
<evidence type="ECO:0000313" key="17">
    <source>
        <dbReference type="Proteomes" id="UP000588068"/>
    </source>
</evidence>
<dbReference type="GO" id="GO:0006298">
    <property type="term" value="P:mismatch repair"/>
    <property type="evidence" value="ECO:0007669"/>
    <property type="project" value="TreeGrafter"/>
</dbReference>
<dbReference type="CDD" id="cd03431">
    <property type="entry name" value="NUDIX_DNA_Glycosylase_C-MutY"/>
    <property type="match status" value="1"/>
</dbReference>
<dbReference type="GO" id="GO:0000701">
    <property type="term" value="F:purine-specific mismatch base pair DNA N-glycosylase activity"/>
    <property type="evidence" value="ECO:0007669"/>
    <property type="project" value="UniProtKB-EC"/>
</dbReference>